<dbReference type="Pfam" id="PF10441">
    <property type="entry name" value="Urb2"/>
    <property type="match status" value="1"/>
</dbReference>
<evidence type="ECO:0000313" key="2">
    <source>
        <dbReference type="EMBL" id="KAG0669608.1"/>
    </source>
</evidence>
<accession>A0A9P7BAZ0</accession>
<gene>
    <name evidence="2" type="ORF">C6P45_003513</name>
</gene>
<dbReference type="GO" id="GO:0005730">
    <property type="term" value="C:nucleolus"/>
    <property type="evidence" value="ECO:0007669"/>
    <property type="project" value="TreeGrafter"/>
</dbReference>
<dbReference type="GO" id="GO:0042254">
    <property type="term" value="P:ribosome biogenesis"/>
    <property type="evidence" value="ECO:0007669"/>
    <property type="project" value="TreeGrafter"/>
</dbReference>
<dbReference type="PANTHER" id="PTHR15682">
    <property type="entry name" value="UNHEALTHY RIBOSOME BIOGENESIS PROTEIN 2 HOMOLOG"/>
    <property type="match status" value="1"/>
</dbReference>
<evidence type="ECO:0000259" key="1">
    <source>
        <dbReference type="Pfam" id="PF10441"/>
    </source>
</evidence>
<protein>
    <recommendedName>
        <fullName evidence="1">Nucleolar 27S pre-rRNA processing Urb2/Npa2 C-terminal domain-containing protein</fullName>
    </recommendedName>
</protein>
<dbReference type="EMBL" id="PUHR01000037">
    <property type="protein sequence ID" value="KAG0669608.1"/>
    <property type="molecule type" value="Genomic_DNA"/>
</dbReference>
<dbReference type="AlphaFoldDB" id="A0A9P7BAZ0"/>
<organism evidence="2 3">
    <name type="scientific">Maudiozyma exigua</name>
    <name type="common">Yeast</name>
    <name type="synonym">Kazachstania exigua</name>
    <dbReference type="NCBI Taxonomy" id="34358"/>
    <lineage>
        <taxon>Eukaryota</taxon>
        <taxon>Fungi</taxon>
        <taxon>Dikarya</taxon>
        <taxon>Ascomycota</taxon>
        <taxon>Saccharomycotina</taxon>
        <taxon>Saccharomycetes</taxon>
        <taxon>Saccharomycetales</taxon>
        <taxon>Saccharomycetaceae</taxon>
        <taxon>Maudiozyma</taxon>
    </lineage>
</organism>
<dbReference type="OrthoDB" id="160374at2759"/>
<dbReference type="InterPro" id="IPR018849">
    <property type="entry name" value="Urb2/Npa2_C"/>
</dbReference>
<dbReference type="PANTHER" id="PTHR15682:SF2">
    <property type="entry name" value="UNHEALTHY RIBOSOME BIOGENESIS PROTEIN 2 HOMOLOG"/>
    <property type="match status" value="1"/>
</dbReference>
<comment type="caution">
    <text evidence="2">The sequence shown here is derived from an EMBL/GenBank/DDBJ whole genome shotgun (WGS) entry which is preliminary data.</text>
</comment>
<feature type="domain" description="Nucleolar 27S pre-rRNA processing Urb2/Npa2 C-terminal" evidence="1">
    <location>
        <begin position="968"/>
        <end position="1174"/>
    </location>
</feature>
<name>A0A9P7BAZ0_MAUEX</name>
<sequence>MSLPGSAEEITKLLRARDATPDDICNIVSNFNRLDFYFPNKEVFVLELIQDRWNDQKKVEFKTNYHIWNVFNRMWLEINDDIILKKMFKKLKFTALLQYVLTAKDIDSTEMAKALLETCQIINATSSVEMSFDQACSALSQTILLILKTDIRIFEENERNNLISEIITLIGFDNYAQINHKLSISFCNELLLSILAYLVFYEENVGFLKDTTIAEKFSKYFGNYLFGADIKAVLLLEKVFNKNKSAIDSNIAIMLFEESNKYIPKNHFQVLETIFEKIISVQPAVVVRLLNVLSSSKKTLSHKFLQNIFNQTLNNAAPMSTYDTTFWQLIGHILDLDLEIGLENSSTLLTLIEQQKRLQQNSQDILKIWKKFLACYINARKYPKFLDEFRKYCSENEMISQSSIYVEDSEFASHIVKNIATLSLSQLKDLFSDMIDKIMNENTNGVAITIAKLYLKSLGYISYTILPDLKEIFATLFTRETFNTRDDLWEVRYDIMQTYDDIIPEEQISDITESSITKYFDENSNLNKDQLFFFLKLREFKDFDITKIEQKLIQILETTDITTRKKILEELFMNWSSLINSLFTKETISKLISILTSEDYISILNTLFQNDDIFEEYTIMSCLASCLTEGESVDRTASYILQMPIECLNKTARVFLLNQLSLKTSLNEIEFQLIEYLLVAPTFKSYIECDLDSLFKFMMTQGLTTAGIDTERNTIFKKILSNHISQSKEEISKKFISQLELKIAEHIRDSAFVETYFLMAALFITCMKLNDIDEVTQAFLTNSFDWAIKFSEEQNEERASWITNNVYYAINKIALCDASLTKVTSFIKEITATFKGINKDLSTVAVPLFLLHCLSFDGRLEIIYSQYMLLRSQGVLKDDILPAMKHVIQRQSLKFEDHFNKALISSVLSFQDDTELVMYIAIVELLQAQVSAIDKSNVMASTLFLKFISEVFSTLAKLEANPETILDICQLLYDTQIEKPWIFTQYSIEILFPFALKVNLLADREATYNDKIFVISTKIISNILNFNRIRISNRNNLVNSLLCQYLDIVCNTKKYGLSPDSAAALSRLIVTFCEPSNHASSNTGKNNKLSSNSNLLKKTVRKYIPVLLIKYVHLCISIKFEDQVRKEITPALYAILDLISLNELNVINRVLDNAGRQYFKVMYANYKKLGKWHES</sequence>
<dbReference type="Proteomes" id="UP000750334">
    <property type="component" value="Unassembled WGS sequence"/>
</dbReference>
<proteinExistence type="predicted"/>
<reference evidence="2 3" key="1">
    <citation type="submission" date="2020-11" db="EMBL/GenBank/DDBJ databases">
        <title>Kefir isolates.</title>
        <authorList>
            <person name="Marcisauskas S."/>
            <person name="Kim Y."/>
            <person name="Blasche S."/>
        </authorList>
    </citation>
    <scope>NUCLEOTIDE SEQUENCE [LARGE SCALE GENOMIC DNA]</scope>
    <source>
        <strain evidence="2 3">OG2</strain>
    </source>
</reference>
<keyword evidence="3" id="KW-1185">Reference proteome</keyword>
<dbReference type="InterPro" id="IPR052609">
    <property type="entry name" value="Ribosome_Biogenesis_Reg"/>
</dbReference>
<evidence type="ECO:0000313" key="3">
    <source>
        <dbReference type="Proteomes" id="UP000750334"/>
    </source>
</evidence>